<keyword evidence="3" id="KW-0805">Transcription regulation</keyword>
<name>A0A1I4T434_9GAMM</name>
<dbReference type="InterPro" id="IPR016032">
    <property type="entry name" value="Sig_transdc_resp-reg_C-effctor"/>
</dbReference>
<dbReference type="Pfam" id="PF00072">
    <property type="entry name" value="Response_reg"/>
    <property type="match status" value="1"/>
</dbReference>
<evidence type="ECO:0000256" key="2">
    <source>
        <dbReference type="ARBA" id="ARBA00023012"/>
    </source>
</evidence>
<dbReference type="GO" id="GO:0005829">
    <property type="term" value="C:cytosol"/>
    <property type="evidence" value="ECO:0007669"/>
    <property type="project" value="TreeGrafter"/>
</dbReference>
<evidence type="ECO:0000259" key="8">
    <source>
        <dbReference type="PROSITE" id="PS50110"/>
    </source>
</evidence>
<evidence type="ECO:0000256" key="6">
    <source>
        <dbReference type="PROSITE-ProRule" id="PRU00169"/>
    </source>
</evidence>
<accession>A0A1I4T434</accession>
<dbReference type="InterPro" id="IPR001789">
    <property type="entry name" value="Sig_transdc_resp-reg_receiver"/>
</dbReference>
<keyword evidence="1 6" id="KW-0597">Phosphoprotein</keyword>
<dbReference type="EMBL" id="FOUE01000006">
    <property type="protein sequence ID" value="SFM71429.1"/>
    <property type="molecule type" value="Genomic_DNA"/>
</dbReference>
<dbReference type="SMART" id="SM00862">
    <property type="entry name" value="Trans_reg_C"/>
    <property type="match status" value="1"/>
</dbReference>
<dbReference type="STRING" id="488535.SAMN04487963_3484"/>
<evidence type="ECO:0000256" key="3">
    <source>
        <dbReference type="ARBA" id="ARBA00023015"/>
    </source>
</evidence>
<dbReference type="Proteomes" id="UP000198519">
    <property type="component" value="Unassembled WGS sequence"/>
</dbReference>
<gene>
    <name evidence="10" type="ORF">SAMN04487963_3484</name>
</gene>
<feature type="DNA-binding region" description="OmpR/PhoB-type" evidence="7">
    <location>
        <begin position="137"/>
        <end position="236"/>
    </location>
</feature>
<dbReference type="GO" id="GO:0000156">
    <property type="term" value="F:phosphorelay response regulator activity"/>
    <property type="evidence" value="ECO:0007669"/>
    <property type="project" value="TreeGrafter"/>
</dbReference>
<evidence type="ECO:0000256" key="5">
    <source>
        <dbReference type="ARBA" id="ARBA00023163"/>
    </source>
</evidence>
<keyword evidence="5" id="KW-0804">Transcription</keyword>
<dbReference type="GO" id="GO:0032993">
    <property type="term" value="C:protein-DNA complex"/>
    <property type="evidence" value="ECO:0007669"/>
    <property type="project" value="TreeGrafter"/>
</dbReference>
<dbReference type="CDD" id="cd00383">
    <property type="entry name" value="trans_reg_C"/>
    <property type="match status" value="1"/>
</dbReference>
<dbReference type="CDD" id="cd17574">
    <property type="entry name" value="REC_OmpR"/>
    <property type="match status" value="1"/>
</dbReference>
<evidence type="ECO:0000256" key="4">
    <source>
        <dbReference type="ARBA" id="ARBA00023125"/>
    </source>
</evidence>
<dbReference type="SUPFAM" id="SSF46894">
    <property type="entry name" value="C-terminal effector domain of the bipartite response regulators"/>
    <property type="match status" value="1"/>
</dbReference>
<feature type="domain" description="OmpR/PhoB-type" evidence="9">
    <location>
        <begin position="137"/>
        <end position="236"/>
    </location>
</feature>
<feature type="domain" description="Response regulatory" evidence="8">
    <location>
        <begin position="5"/>
        <end position="119"/>
    </location>
</feature>
<dbReference type="GO" id="GO:0000976">
    <property type="term" value="F:transcription cis-regulatory region binding"/>
    <property type="evidence" value="ECO:0007669"/>
    <property type="project" value="TreeGrafter"/>
</dbReference>
<dbReference type="SMART" id="SM00448">
    <property type="entry name" value="REC"/>
    <property type="match status" value="1"/>
</dbReference>
<dbReference type="Gene3D" id="1.10.10.10">
    <property type="entry name" value="Winged helix-like DNA-binding domain superfamily/Winged helix DNA-binding domain"/>
    <property type="match status" value="1"/>
</dbReference>
<dbReference type="Gene3D" id="6.10.250.690">
    <property type="match status" value="1"/>
</dbReference>
<keyword evidence="4 7" id="KW-0238">DNA-binding</keyword>
<dbReference type="SUPFAM" id="SSF52172">
    <property type="entry name" value="CheY-like"/>
    <property type="match status" value="1"/>
</dbReference>
<dbReference type="PROSITE" id="PS51755">
    <property type="entry name" value="OMPR_PHOB"/>
    <property type="match status" value="1"/>
</dbReference>
<dbReference type="RefSeq" id="WP_092026134.1">
    <property type="nucleotide sequence ID" value="NZ_FOUE01000006.1"/>
</dbReference>
<dbReference type="Gene3D" id="3.40.50.2300">
    <property type="match status" value="1"/>
</dbReference>
<dbReference type="Pfam" id="PF00486">
    <property type="entry name" value="Trans_reg_C"/>
    <property type="match status" value="1"/>
</dbReference>
<keyword evidence="2" id="KW-0902">Two-component regulatory system</keyword>
<dbReference type="GO" id="GO:0006355">
    <property type="term" value="P:regulation of DNA-templated transcription"/>
    <property type="evidence" value="ECO:0007669"/>
    <property type="project" value="InterPro"/>
</dbReference>
<evidence type="ECO:0000313" key="10">
    <source>
        <dbReference type="EMBL" id="SFM71429.1"/>
    </source>
</evidence>
<evidence type="ECO:0000256" key="1">
    <source>
        <dbReference type="ARBA" id="ARBA00022553"/>
    </source>
</evidence>
<dbReference type="PANTHER" id="PTHR48111">
    <property type="entry name" value="REGULATOR OF RPOS"/>
    <property type="match status" value="1"/>
</dbReference>
<protein>
    <submittedName>
        <fullName evidence="10">Two-component system, OmpR family, alkaline phosphatase synthesis response regulator PhoP</fullName>
    </submittedName>
</protein>
<dbReference type="PROSITE" id="PS50110">
    <property type="entry name" value="RESPONSE_REGULATORY"/>
    <property type="match status" value="1"/>
</dbReference>
<feature type="modified residue" description="4-aspartylphosphate" evidence="6">
    <location>
        <position position="54"/>
    </location>
</feature>
<evidence type="ECO:0000256" key="7">
    <source>
        <dbReference type="PROSITE-ProRule" id="PRU01091"/>
    </source>
</evidence>
<sequence length="238" mass="27096">MTAVKILIADDDLHLRQGLTNLLAKAGYLCEGVSDGQQALDAVARFQPDLCIFDVMMPRLNGIELCSRLREQHHYQPVLLLTAYDEDIDRVEGFRRGADDYMTKPFRPAELQARVEALLRREQYLQARQASNVAPVAQPFPIGSLLADGQRMQLSYGDHHQPLSPRELKFLQLLRDSAGRVLSKDEILDHCWGRAYLPSSRVLDQFLAVLRKKIEKKLRAPRVVETVYGVGYRLKAEE</sequence>
<organism evidence="10 11">
    <name type="scientific">Marinobacter zhejiangensis</name>
    <dbReference type="NCBI Taxonomy" id="488535"/>
    <lineage>
        <taxon>Bacteria</taxon>
        <taxon>Pseudomonadati</taxon>
        <taxon>Pseudomonadota</taxon>
        <taxon>Gammaproteobacteria</taxon>
        <taxon>Pseudomonadales</taxon>
        <taxon>Marinobacteraceae</taxon>
        <taxon>Marinobacter</taxon>
    </lineage>
</organism>
<dbReference type="AlphaFoldDB" id="A0A1I4T434"/>
<evidence type="ECO:0000259" key="9">
    <source>
        <dbReference type="PROSITE" id="PS51755"/>
    </source>
</evidence>
<evidence type="ECO:0000313" key="11">
    <source>
        <dbReference type="Proteomes" id="UP000198519"/>
    </source>
</evidence>
<keyword evidence="11" id="KW-1185">Reference proteome</keyword>
<dbReference type="InterPro" id="IPR036388">
    <property type="entry name" value="WH-like_DNA-bd_sf"/>
</dbReference>
<reference evidence="11" key="1">
    <citation type="submission" date="2016-10" db="EMBL/GenBank/DDBJ databases">
        <authorList>
            <person name="Varghese N."/>
            <person name="Submissions S."/>
        </authorList>
    </citation>
    <scope>NUCLEOTIDE SEQUENCE [LARGE SCALE GENOMIC DNA]</scope>
    <source>
        <strain evidence="11">CGMCC 1.7061</strain>
    </source>
</reference>
<proteinExistence type="predicted"/>
<dbReference type="InterPro" id="IPR001867">
    <property type="entry name" value="OmpR/PhoB-type_DNA-bd"/>
</dbReference>
<dbReference type="PANTHER" id="PTHR48111:SF1">
    <property type="entry name" value="TWO-COMPONENT RESPONSE REGULATOR ORR33"/>
    <property type="match status" value="1"/>
</dbReference>
<dbReference type="OrthoDB" id="9802426at2"/>
<dbReference type="InterPro" id="IPR039420">
    <property type="entry name" value="WalR-like"/>
</dbReference>
<dbReference type="InterPro" id="IPR011006">
    <property type="entry name" value="CheY-like_superfamily"/>
</dbReference>